<dbReference type="PANTHER" id="PTHR35006">
    <property type="entry name" value="GLYOXALASE FAMILY PROTEIN (AFU_ORTHOLOGUE AFUA_5G14830)"/>
    <property type="match status" value="1"/>
</dbReference>
<evidence type="ECO:0000313" key="2">
    <source>
        <dbReference type="EMBL" id="MBB3926036.1"/>
    </source>
</evidence>
<dbReference type="InterPro" id="IPR004360">
    <property type="entry name" value="Glyas_Fos-R_dOase_dom"/>
</dbReference>
<evidence type="ECO:0000259" key="1">
    <source>
        <dbReference type="PROSITE" id="PS51819"/>
    </source>
</evidence>
<gene>
    <name evidence="2" type="ORF">GGR43_001751</name>
</gene>
<dbReference type="Pfam" id="PF00903">
    <property type="entry name" value="Glyoxalase"/>
    <property type="match status" value="1"/>
</dbReference>
<sequence>MFTHMFLGSNDTERSKRFYDGVMSALGFEGGPHPRGWAYHSATQGLIVATPRDGGETAPSNGFTLGFAAPDRAAVDRFHAAGLANGGTCEGPPGIREESPGHMYGAYLRDPDGHKLCAFARAG</sequence>
<protein>
    <submittedName>
        <fullName evidence="2">Catechol 2,3-dioxygenase-like lactoylglutathione lyase family enzyme</fullName>
    </submittedName>
</protein>
<comment type="caution">
    <text evidence="2">The sequence shown here is derived from an EMBL/GenBank/DDBJ whole genome shotgun (WGS) entry which is preliminary data.</text>
</comment>
<dbReference type="RefSeq" id="WP_188071592.1">
    <property type="nucleotide sequence ID" value="NZ_BSPS01000029.1"/>
</dbReference>
<dbReference type="Gene3D" id="3.10.180.10">
    <property type="entry name" value="2,3-Dihydroxybiphenyl 1,2-Dioxygenase, domain 1"/>
    <property type="match status" value="1"/>
</dbReference>
<dbReference type="GO" id="GO:0051213">
    <property type="term" value="F:dioxygenase activity"/>
    <property type="evidence" value="ECO:0007669"/>
    <property type="project" value="UniProtKB-KW"/>
</dbReference>
<reference evidence="2 3" key="1">
    <citation type="submission" date="2020-08" db="EMBL/GenBank/DDBJ databases">
        <title>Genomic Encyclopedia of Type Strains, Phase IV (KMG-IV): sequencing the most valuable type-strain genomes for metagenomic binning, comparative biology and taxonomic classification.</title>
        <authorList>
            <person name="Goeker M."/>
        </authorList>
    </citation>
    <scope>NUCLEOTIDE SEQUENCE [LARGE SCALE GENOMIC DNA]</scope>
    <source>
        <strain evidence="2 3">DSM 26189</strain>
    </source>
</reference>
<dbReference type="PANTHER" id="PTHR35006:SF1">
    <property type="entry name" value="BLL2941 PROTEIN"/>
    <property type="match status" value="1"/>
</dbReference>
<feature type="domain" description="VOC" evidence="1">
    <location>
        <begin position="1"/>
        <end position="121"/>
    </location>
</feature>
<dbReference type="InterPro" id="IPR029068">
    <property type="entry name" value="Glyas_Bleomycin-R_OHBP_Dase"/>
</dbReference>
<keyword evidence="3" id="KW-1185">Reference proteome</keyword>
<dbReference type="EMBL" id="JACIDT010000005">
    <property type="protein sequence ID" value="MBB3926036.1"/>
    <property type="molecule type" value="Genomic_DNA"/>
</dbReference>
<dbReference type="CDD" id="cd07262">
    <property type="entry name" value="VOC_like"/>
    <property type="match status" value="1"/>
</dbReference>
<keyword evidence="2" id="KW-0223">Dioxygenase</keyword>
<accession>A0A7W6FPF4</accession>
<dbReference type="AlphaFoldDB" id="A0A7W6FPF4"/>
<dbReference type="InterPro" id="IPR037523">
    <property type="entry name" value="VOC_core"/>
</dbReference>
<keyword evidence="2" id="KW-0456">Lyase</keyword>
<proteinExistence type="predicted"/>
<name>A0A7W6FPF4_9SPHN</name>
<keyword evidence="2" id="KW-0560">Oxidoreductase</keyword>
<dbReference type="PROSITE" id="PS51819">
    <property type="entry name" value="VOC"/>
    <property type="match status" value="1"/>
</dbReference>
<evidence type="ECO:0000313" key="3">
    <source>
        <dbReference type="Proteomes" id="UP000571950"/>
    </source>
</evidence>
<organism evidence="2 3">
    <name type="scientific">Sphingobium jiangsuense</name>
    <dbReference type="NCBI Taxonomy" id="870476"/>
    <lineage>
        <taxon>Bacteria</taxon>
        <taxon>Pseudomonadati</taxon>
        <taxon>Pseudomonadota</taxon>
        <taxon>Alphaproteobacteria</taxon>
        <taxon>Sphingomonadales</taxon>
        <taxon>Sphingomonadaceae</taxon>
        <taxon>Sphingobium</taxon>
    </lineage>
</organism>
<dbReference type="GO" id="GO:0016829">
    <property type="term" value="F:lyase activity"/>
    <property type="evidence" value="ECO:0007669"/>
    <property type="project" value="UniProtKB-KW"/>
</dbReference>
<dbReference type="Proteomes" id="UP000571950">
    <property type="component" value="Unassembled WGS sequence"/>
</dbReference>
<dbReference type="SUPFAM" id="SSF54593">
    <property type="entry name" value="Glyoxalase/Bleomycin resistance protein/Dihydroxybiphenyl dioxygenase"/>
    <property type="match status" value="1"/>
</dbReference>